<feature type="region of interest" description="Disordered" evidence="1">
    <location>
        <begin position="61"/>
        <end position="85"/>
    </location>
</feature>
<dbReference type="EMBL" id="CP071796">
    <property type="protein sequence ID" value="QTD44397.1"/>
    <property type="molecule type" value="Genomic_DNA"/>
</dbReference>
<evidence type="ECO:0000313" key="3">
    <source>
        <dbReference type="Proteomes" id="UP000663903"/>
    </source>
</evidence>
<evidence type="ECO:0000313" key="2">
    <source>
        <dbReference type="EMBL" id="QTD44397.1"/>
    </source>
</evidence>
<dbReference type="KEGG" id="otd:J1M35_15000"/>
<dbReference type="AlphaFoldDB" id="A0A975CEK2"/>
<accession>A0A975CEK2</accession>
<keyword evidence="3" id="KW-1185">Reference proteome</keyword>
<name>A0A975CEK2_9BURK</name>
<reference evidence="2" key="1">
    <citation type="submission" date="2021-03" db="EMBL/GenBank/DDBJ databases">
        <title>Ottowia sp. 27C isolated from the cloaca of a Giant Asian pond turtle (Heosemys grandis).</title>
        <authorList>
            <person name="Spergser J."/>
            <person name="Busse H.-J."/>
        </authorList>
    </citation>
    <scope>NUCLEOTIDE SEQUENCE</scope>
    <source>
        <strain evidence="2">27C</strain>
    </source>
</reference>
<dbReference type="Proteomes" id="UP000663903">
    <property type="component" value="Chromosome"/>
</dbReference>
<organism evidence="2 3">
    <name type="scientific">Ottowia testudinis</name>
    <dbReference type="NCBI Taxonomy" id="2816950"/>
    <lineage>
        <taxon>Bacteria</taxon>
        <taxon>Pseudomonadati</taxon>
        <taxon>Pseudomonadota</taxon>
        <taxon>Betaproteobacteria</taxon>
        <taxon>Burkholderiales</taxon>
        <taxon>Comamonadaceae</taxon>
        <taxon>Ottowia</taxon>
    </lineage>
</organism>
<evidence type="ECO:0000256" key="1">
    <source>
        <dbReference type="SAM" id="MobiDB-lite"/>
    </source>
</evidence>
<gene>
    <name evidence="2" type="ORF">J1M35_15000</name>
</gene>
<proteinExistence type="predicted"/>
<dbReference type="RefSeq" id="WP_208007961.1">
    <property type="nucleotide sequence ID" value="NZ_CP071796.1"/>
</dbReference>
<sequence>MAFIAWALQTSSHDFDEELHPMKHLQLLDPVCMTGEARVAEIASLLAQALLRMRIPATHSQLPAKEPQNSLGLCPPKSVHSKPASRVRNAVRQALLAKTQGV</sequence>
<protein>
    <submittedName>
        <fullName evidence="2">Uncharacterized protein</fullName>
    </submittedName>
</protein>